<dbReference type="EMBL" id="CAAALY010054179">
    <property type="protein sequence ID" value="VEL21999.1"/>
    <property type="molecule type" value="Genomic_DNA"/>
</dbReference>
<dbReference type="AlphaFoldDB" id="A0A3S5AJU9"/>
<organism evidence="1 2">
    <name type="scientific">Protopolystoma xenopodis</name>
    <dbReference type="NCBI Taxonomy" id="117903"/>
    <lineage>
        <taxon>Eukaryota</taxon>
        <taxon>Metazoa</taxon>
        <taxon>Spiralia</taxon>
        <taxon>Lophotrochozoa</taxon>
        <taxon>Platyhelminthes</taxon>
        <taxon>Monogenea</taxon>
        <taxon>Polyopisthocotylea</taxon>
        <taxon>Polystomatidea</taxon>
        <taxon>Polystomatidae</taxon>
        <taxon>Protopolystoma</taxon>
    </lineage>
</organism>
<evidence type="ECO:0000313" key="1">
    <source>
        <dbReference type="EMBL" id="VEL21999.1"/>
    </source>
</evidence>
<comment type="caution">
    <text evidence="1">The sequence shown here is derived from an EMBL/GenBank/DDBJ whole genome shotgun (WGS) entry which is preliminary data.</text>
</comment>
<proteinExistence type="predicted"/>
<evidence type="ECO:0000313" key="2">
    <source>
        <dbReference type="Proteomes" id="UP000784294"/>
    </source>
</evidence>
<dbReference type="Proteomes" id="UP000784294">
    <property type="component" value="Unassembled WGS sequence"/>
</dbReference>
<protein>
    <submittedName>
        <fullName evidence="1">Uncharacterized protein</fullName>
    </submittedName>
</protein>
<keyword evidence="2" id="KW-1185">Reference proteome</keyword>
<accession>A0A3S5AJU9</accession>
<reference evidence="1" key="1">
    <citation type="submission" date="2018-11" db="EMBL/GenBank/DDBJ databases">
        <authorList>
            <consortium name="Pathogen Informatics"/>
        </authorList>
    </citation>
    <scope>NUCLEOTIDE SEQUENCE</scope>
</reference>
<sequence length="102" mass="12219">MWSHRKLKPDCHLRKTIELCEEVFGSPSCDLEEPPLSFRLYRHDTSSEQESILYEIEQKYIKPIEEVAGYNPKRFLYTWRCDLNEVSHDLVDYLKLTLYTCS</sequence>
<name>A0A3S5AJU9_9PLAT</name>
<gene>
    <name evidence="1" type="ORF">PXEA_LOCUS15439</name>
</gene>